<dbReference type="EMBL" id="LANQ01000001">
    <property type="protein sequence ID" value="KJV57743.1"/>
    <property type="molecule type" value="Genomic_DNA"/>
</dbReference>
<evidence type="ECO:0000256" key="2">
    <source>
        <dbReference type="SAM" id="MobiDB-lite"/>
    </source>
</evidence>
<feature type="region of interest" description="Disordered" evidence="2">
    <location>
        <begin position="393"/>
        <end position="438"/>
    </location>
</feature>
<dbReference type="AlphaFoldDB" id="A0A0F3MPP3"/>
<evidence type="ECO:0000256" key="1">
    <source>
        <dbReference type="SAM" id="Coils"/>
    </source>
</evidence>
<keyword evidence="1" id="KW-0175">Coiled coil</keyword>
<name>A0A0F3MPP3_RICFI</name>
<accession>A0A0F3MPP3</accession>
<feature type="compositionally biased region" description="Polar residues" evidence="2">
    <location>
        <begin position="404"/>
        <end position="418"/>
    </location>
</feature>
<proteinExistence type="predicted"/>
<sequence>MAKELIPDRPQEKLKTAFEYQVDSAAGIIRKLEEKVTLALKEPSLIKRQDLHLQAVGAAITLYSPEVANQYLNDTEIQKLSDLLKENKKYTTNLLPKEKDIYEKLVAKNEAIIKGFPISFDGVADHITVKVQAKAYKNAVESALIEMSVGDEQIPRKKYGEELLKRVKEKLDKPFYDEVTKETVEISEETISEAEKLIKKANKNIDLQQITLTSDQVEVQNAFKSTIDKLCKFLEKNIETNKNIKQGIDIIQGAGVNESEIINSLLPAISKLPPEKMTEQGREIIKNFAPLLESNNPALVNGTKKILSELNPGYLTEHGWGESIALELQRVGKPKLWQRIVAVFTGTDYAQKNIDKAVANFEKSNSSYTDMKNLSEELQREKQAPNKEINIITAKKEQGKEQNKTISQSYKSSISTPISHVDKLNKSKESGQQSGHSK</sequence>
<protein>
    <submittedName>
        <fullName evidence="3">Uncharacterized protein</fullName>
    </submittedName>
</protein>
<feature type="compositionally biased region" description="Basic and acidic residues" evidence="2">
    <location>
        <begin position="420"/>
        <end position="429"/>
    </location>
</feature>
<evidence type="ECO:0000313" key="4">
    <source>
        <dbReference type="Proteomes" id="UP000033475"/>
    </source>
</evidence>
<feature type="coiled-coil region" evidence="1">
    <location>
        <begin position="184"/>
        <end position="211"/>
    </location>
</feature>
<reference evidence="3 4" key="1">
    <citation type="submission" date="2015-01" db="EMBL/GenBank/DDBJ databases">
        <title>Genome Sequencing of Rickettsiales.</title>
        <authorList>
            <person name="Daugherty S.C."/>
            <person name="Su Q."/>
            <person name="Abolude K."/>
            <person name="Beier-Sexton M."/>
            <person name="Carlyon J.A."/>
            <person name="Carter R."/>
            <person name="Day N.P."/>
            <person name="Dumler S.J."/>
            <person name="Dyachenko V."/>
            <person name="Godinez A."/>
            <person name="Kurtti T.J."/>
            <person name="Lichay M."/>
            <person name="Mullins K.E."/>
            <person name="Ott S."/>
            <person name="Pappas-Brown V."/>
            <person name="Paris D.H."/>
            <person name="Patel P."/>
            <person name="Richards A.L."/>
            <person name="Sadzewicz L."/>
            <person name="Sears K."/>
            <person name="Seidman D."/>
            <person name="Sengamalay N."/>
            <person name="Stenos J."/>
            <person name="Tallon L.J."/>
            <person name="Vincent G."/>
            <person name="Fraser C.M."/>
            <person name="Munderloh U."/>
            <person name="Dunning-Hotopp J.C."/>
        </authorList>
    </citation>
    <scope>NUCLEOTIDE SEQUENCE [LARGE SCALE GENOMIC DNA]</scope>
    <source>
        <strain evidence="3 4">Pedreira</strain>
    </source>
</reference>
<comment type="caution">
    <text evidence="3">The sequence shown here is derived from an EMBL/GenBank/DDBJ whole genome shotgun (WGS) entry which is preliminary data.</text>
</comment>
<dbReference type="RefSeq" id="WP_011271018.1">
    <property type="nucleotide sequence ID" value="NZ_LANQ01000001.1"/>
</dbReference>
<feature type="compositionally biased region" description="Basic and acidic residues" evidence="2">
    <location>
        <begin position="394"/>
        <end position="403"/>
    </location>
</feature>
<dbReference type="PATRIC" id="fig|1359196.3.peg.103"/>
<evidence type="ECO:0000313" key="3">
    <source>
        <dbReference type="EMBL" id="KJV57743.1"/>
    </source>
</evidence>
<organism evidence="3 4">
    <name type="scientific">Rickettsia felis str. Pedreira</name>
    <dbReference type="NCBI Taxonomy" id="1359196"/>
    <lineage>
        <taxon>Bacteria</taxon>
        <taxon>Pseudomonadati</taxon>
        <taxon>Pseudomonadota</taxon>
        <taxon>Alphaproteobacteria</taxon>
        <taxon>Rickettsiales</taxon>
        <taxon>Rickettsiaceae</taxon>
        <taxon>Rickettsieae</taxon>
        <taxon>Rickettsia</taxon>
        <taxon>spotted fever group</taxon>
    </lineage>
</organism>
<dbReference type="Proteomes" id="UP000033475">
    <property type="component" value="Unassembled WGS sequence"/>
</dbReference>
<gene>
    <name evidence="3" type="ORF">RFEPED_0110</name>
</gene>